<dbReference type="AlphaFoldDB" id="A0A812SFK9"/>
<proteinExistence type="predicted"/>
<sequence length="281" mass="30979">MVQIHGLHVSELNGEPSLGRHVGTGPVHTSFEQGSALQQHLDSLRSSIDSMNAAWGKSREVMERTYGKAHVLKQQLDSTWQAGQSALDAACRRLRDNLDKAGEDRILCEEAQSSVTEGLPALFLKRFKDPMRFANFQGGVIHGCQPSKFGAPSDECNCPSGHEELGCQDSADSSSFELKCSNLLNTQIPTSGAVDFFKSGGACHITQEDEIVKQVVDDDMLKHLETSAMPVGFFALPCYVATSEQCFQRNGLSRRHFRKQAAHNFIWVASRHQTDQPLDCD</sequence>
<organism evidence="1 2">
    <name type="scientific">Symbiodinium natans</name>
    <dbReference type="NCBI Taxonomy" id="878477"/>
    <lineage>
        <taxon>Eukaryota</taxon>
        <taxon>Sar</taxon>
        <taxon>Alveolata</taxon>
        <taxon>Dinophyceae</taxon>
        <taxon>Suessiales</taxon>
        <taxon>Symbiodiniaceae</taxon>
        <taxon>Symbiodinium</taxon>
    </lineage>
</organism>
<evidence type="ECO:0000313" key="1">
    <source>
        <dbReference type="EMBL" id="CAE7474642.1"/>
    </source>
</evidence>
<accession>A0A812SFK9</accession>
<evidence type="ECO:0000313" key="2">
    <source>
        <dbReference type="Proteomes" id="UP000604046"/>
    </source>
</evidence>
<dbReference type="EMBL" id="CAJNDS010002437">
    <property type="protein sequence ID" value="CAE7474642.1"/>
    <property type="molecule type" value="Genomic_DNA"/>
</dbReference>
<dbReference type="OrthoDB" id="436369at2759"/>
<protein>
    <submittedName>
        <fullName evidence="1">GIP protein</fullName>
    </submittedName>
</protein>
<dbReference type="Proteomes" id="UP000604046">
    <property type="component" value="Unassembled WGS sequence"/>
</dbReference>
<comment type="caution">
    <text evidence="1">The sequence shown here is derived from an EMBL/GenBank/DDBJ whole genome shotgun (WGS) entry which is preliminary data.</text>
</comment>
<gene>
    <name evidence="1" type="primary">GIP</name>
    <name evidence="1" type="ORF">SNAT2548_LOCUS26665</name>
</gene>
<keyword evidence="2" id="KW-1185">Reference proteome</keyword>
<name>A0A812SFK9_9DINO</name>
<reference evidence="1" key="1">
    <citation type="submission" date="2021-02" db="EMBL/GenBank/DDBJ databases">
        <authorList>
            <person name="Dougan E. K."/>
            <person name="Rhodes N."/>
            <person name="Thang M."/>
            <person name="Chan C."/>
        </authorList>
    </citation>
    <scope>NUCLEOTIDE SEQUENCE</scope>
</reference>